<comment type="subcellular location">
    <subcellularLocation>
        <location evidence="2">Mitochondrion</location>
    </subcellularLocation>
</comment>
<dbReference type="GO" id="GO:0046872">
    <property type="term" value="F:metal ion binding"/>
    <property type="evidence" value="ECO:0007669"/>
    <property type="project" value="UniProtKB-KW"/>
</dbReference>
<evidence type="ECO:0000256" key="3">
    <source>
        <dbReference type="ARBA" id="ARBA00007575"/>
    </source>
</evidence>
<evidence type="ECO:0000256" key="7">
    <source>
        <dbReference type="ARBA" id="ARBA00022801"/>
    </source>
</evidence>
<dbReference type="InterPro" id="IPR013578">
    <property type="entry name" value="Peptidase_M16C_assoc"/>
</dbReference>
<sequence>MLRRFDMAKRALIAMPRSYSRLAQASPNIATINDSDKYRQGEMLHGFVVEEIGRINEMYLDAIRLTHMKTGAQYLHLSRDDSNNVFSIGLRTTPMNSTGVPHILEHMSLCGSKRYPVRDPFMKMLRRSLATFINAMTGMDYTIYPFSTQNQKDFRNLQSVYADAVFQPFLRELDFLQEGWRLEHTDPNDKNTPIIFKGVVFNEMKGVFNENQWIFAEKLLNLILPSHTYSVCSGGIPLVIPELTHKALKEFHDKYYHPSNSRIFSYGNFPLEDHLKFMDERYLSLSNKIDTSMSIVPSEKRWTEPKREHITCRNDPLAPDQQRQGTFAIGHLCNDITDIQSTLEMNIISELLLKGPNSAFYKSLIESNIGSGFGSLTGYDSHAKDTIFAVSLQGVKPDDFEKIERIYDETLDRVIDEGFEKDHIEAVLHGIEMRIKHQTSDFGINLLFNITPLWNHNGDVIRSLRINDAMNCFVSKIKNDPQYLSKLVDKYLRSNKHRLILTMSPDENYDNKLAAEEENLLKNKLENCTNDELNEIYNSGQILRADQEKKEDTDILPTLKVTDLKEDVDRYIYNDVQVDGVPLQVSIQPTNNITYYRGILNTRDLDPNLKNLIPIFTDVIAKMGTKSHDYRSFDRLCQLKTGGLSFSSHVTEKKDCINTYEEGIIISSYCLDRNADDMWTLWTELFNEAQLDDIKRFETLVKSNAGDLSNGIADCGHVYAMSSAAGLISPAGKLKESIGGLEFIGRMKKIAQEKDLSPFLENIRDIRDQVMNKMHFRTAINLSEDNKGDVIQGLHGFYGSLNGECHGDEILYTNKQLSGLNESGIHYVMPYATNYTSKAILTVPYNDPDHAPLRILAKLVSSLYLLPEVREKEGAYGSGANISAEGAFIYYSFRDPNSTKTFDTFDKTWEFLESFELNQRDLDEAKLGVFQKIDAPVAPGSRGMLRFIHGLSDDDVQIQRMRLKDVTIDDVIRVAGKYLKPQTEGIKVGRAIIGPANSDLLERKSENWEVISPEKDN</sequence>
<dbReference type="Pfam" id="PF22516">
    <property type="entry name" value="PreP_C"/>
    <property type="match status" value="1"/>
</dbReference>
<keyword evidence="10" id="KW-0482">Metalloprotease</keyword>
<dbReference type="InterPro" id="IPR055130">
    <property type="entry name" value="PreP_C"/>
</dbReference>
<evidence type="ECO:0000256" key="4">
    <source>
        <dbReference type="ARBA" id="ARBA00020167"/>
    </source>
</evidence>
<keyword evidence="5" id="KW-0645">Protease</keyword>
<dbReference type="PANTHER" id="PTHR43016:SF13">
    <property type="entry name" value="PRESEQUENCE PROTEASE, MITOCHONDRIAL"/>
    <property type="match status" value="1"/>
</dbReference>
<dbReference type="InterPro" id="IPR011765">
    <property type="entry name" value="Pept_M16_N"/>
</dbReference>
<dbReference type="InterPro" id="IPR011249">
    <property type="entry name" value="Metalloenz_LuxS/M16"/>
</dbReference>
<evidence type="ECO:0000313" key="14">
    <source>
        <dbReference type="Proteomes" id="UP001168990"/>
    </source>
</evidence>
<dbReference type="EMBL" id="JAQQBS010001422">
    <property type="protein sequence ID" value="KAK0165998.1"/>
    <property type="molecule type" value="Genomic_DNA"/>
</dbReference>
<dbReference type="SMART" id="SM01264">
    <property type="entry name" value="M16C_associated"/>
    <property type="match status" value="1"/>
</dbReference>
<organism evidence="13 14">
    <name type="scientific">Microctonus aethiopoides</name>
    <dbReference type="NCBI Taxonomy" id="144406"/>
    <lineage>
        <taxon>Eukaryota</taxon>
        <taxon>Metazoa</taxon>
        <taxon>Ecdysozoa</taxon>
        <taxon>Arthropoda</taxon>
        <taxon>Hexapoda</taxon>
        <taxon>Insecta</taxon>
        <taxon>Pterygota</taxon>
        <taxon>Neoptera</taxon>
        <taxon>Endopterygota</taxon>
        <taxon>Hymenoptera</taxon>
        <taxon>Apocrita</taxon>
        <taxon>Ichneumonoidea</taxon>
        <taxon>Braconidae</taxon>
        <taxon>Euphorinae</taxon>
        <taxon>Microctonus</taxon>
    </lineage>
</organism>
<dbReference type="GO" id="GO:0016485">
    <property type="term" value="P:protein processing"/>
    <property type="evidence" value="ECO:0007669"/>
    <property type="project" value="TreeGrafter"/>
</dbReference>
<keyword evidence="8" id="KW-0862">Zinc</keyword>
<dbReference type="PANTHER" id="PTHR43016">
    <property type="entry name" value="PRESEQUENCE PROTEASE"/>
    <property type="match status" value="1"/>
</dbReference>
<gene>
    <name evidence="13" type="ORF">PV328_004461</name>
</gene>
<accession>A0AA39KLK4</accession>
<dbReference type="FunFam" id="3.30.830.10:FF:000011">
    <property type="entry name" value="Presequence protease, mitochondrial"/>
    <property type="match status" value="1"/>
</dbReference>
<reference evidence="13" key="1">
    <citation type="journal article" date="2023" name="bioRxiv">
        <title>Scaffold-level genome assemblies of two parasitoid biocontrol wasps reveal the parthenogenesis mechanism and an associated novel virus.</title>
        <authorList>
            <person name="Inwood S."/>
            <person name="Skelly J."/>
            <person name="Guhlin J."/>
            <person name="Harrop T."/>
            <person name="Goldson S."/>
            <person name="Dearden P."/>
        </authorList>
    </citation>
    <scope>NUCLEOTIDE SEQUENCE</scope>
    <source>
        <strain evidence="13">Irish</strain>
        <tissue evidence="13">Whole body</tissue>
    </source>
</reference>
<dbReference type="AlphaFoldDB" id="A0AA39KLK4"/>
<keyword evidence="14" id="KW-1185">Reference proteome</keyword>
<proteinExistence type="inferred from homology"/>
<dbReference type="SUPFAM" id="SSF63411">
    <property type="entry name" value="LuxS/MPP-like metallohydrolase"/>
    <property type="match status" value="4"/>
</dbReference>
<feature type="domain" description="Peptidase M16C associated" evidence="12">
    <location>
        <begin position="503"/>
        <end position="750"/>
    </location>
</feature>
<dbReference type="Pfam" id="PF08367">
    <property type="entry name" value="M16C_assoc"/>
    <property type="match status" value="1"/>
</dbReference>
<keyword evidence="6" id="KW-0479">Metal-binding</keyword>
<keyword evidence="11" id="KW-0496">Mitochondrion</keyword>
<dbReference type="FunFam" id="3.30.830.10:FF:000013">
    <property type="entry name" value="Mitochondrial presequence protease"/>
    <property type="match status" value="1"/>
</dbReference>
<evidence type="ECO:0000256" key="10">
    <source>
        <dbReference type="ARBA" id="ARBA00023049"/>
    </source>
</evidence>
<dbReference type="FunFam" id="3.30.830.10:FF:000009">
    <property type="entry name" value="Presequence protease, mitochondrial"/>
    <property type="match status" value="1"/>
</dbReference>
<comment type="cofactor">
    <cofactor evidence="1">
        <name>Zn(2+)</name>
        <dbReference type="ChEBI" id="CHEBI:29105"/>
    </cofactor>
</comment>
<dbReference type="InterPro" id="IPR007863">
    <property type="entry name" value="Peptidase_M16_C"/>
</dbReference>
<evidence type="ECO:0000256" key="9">
    <source>
        <dbReference type="ARBA" id="ARBA00022946"/>
    </source>
</evidence>
<protein>
    <recommendedName>
        <fullName evidence="4">Presequence protease, mitochondrial</fullName>
    </recommendedName>
</protein>
<dbReference type="Pfam" id="PF05193">
    <property type="entry name" value="Peptidase_M16_C"/>
    <property type="match status" value="1"/>
</dbReference>
<name>A0AA39KLK4_9HYME</name>
<evidence type="ECO:0000256" key="11">
    <source>
        <dbReference type="ARBA" id="ARBA00023128"/>
    </source>
</evidence>
<evidence type="ECO:0000256" key="2">
    <source>
        <dbReference type="ARBA" id="ARBA00004173"/>
    </source>
</evidence>
<keyword evidence="9" id="KW-0809">Transit peptide</keyword>
<dbReference type="GO" id="GO:0005759">
    <property type="term" value="C:mitochondrial matrix"/>
    <property type="evidence" value="ECO:0007669"/>
    <property type="project" value="TreeGrafter"/>
</dbReference>
<comment type="similarity">
    <text evidence="3">Belongs to the peptidase M16 family. PreP subfamily.</text>
</comment>
<evidence type="ECO:0000256" key="6">
    <source>
        <dbReference type="ARBA" id="ARBA00022723"/>
    </source>
</evidence>
<dbReference type="Proteomes" id="UP001168990">
    <property type="component" value="Unassembled WGS sequence"/>
</dbReference>
<evidence type="ECO:0000256" key="8">
    <source>
        <dbReference type="ARBA" id="ARBA00022833"/>
    </source>
</evidence>
<evidence type="ECO:0000313" key="13">
    <source>
        <dbReference type="EMBL" id="KAK0165998.1"/>
    </source>
</evidence>
<dbReference type="Pfam" id="PF00675">
    <property type="entry name" value="Peptidase_M16"/>
    <property type="match status" value="1"/>
</dbReference>
<dbReference type="GO" id="GO:0004222">
    <property type="term" value="F:metalloendopeptidase activity"/>
    <property type="evidence" value="ECO:0007669"/>
    <property type="project" value="TreeGrafter"/>
</dbReference>
<comment type="caution">
    <text evidence="13">The sequence shown here is derived from an EMBL/GenBank/DDBJ whole genome shotgun (WGS) entry which is preliminary data.</text>
</comment>
<evidence type="ECO:0000256" key="1">
    <source>
        <dbReference type="ARBA" id="ARBA00001947"/>
    </source>
</evidence>
<keyword evidence="7" id="KW-0378">Hydrolase</keyword>
<evidence type="ECO:0000256" key="5">
    <source>
        <dbReference type="ARBA" id="ARBA00022670"/>
    </source>
</evidence>
<evidence type="ECO:0000259" key="12">
    <source>
        <dbReference type="SMART" id="SM01264"/>
    </source>
</evidence>
<dbReference type="Gene3D" id="3.30.830.10">
    <property type="entry name" value="Metalloenzyme, LuxS/M16 peptidase-like"/>
    <property type="match status" value="4"/>
</dbReference>
<reference evidence="13" key="2">
    <citation type="submission" date="2023-03" db="EMBL/GenBank/DDBJ databases">
        <authorList>
            <person name="Inwood S.N."/>
            <person name="Skelly J.G."/>
            <person name="Guhlin J."/>
            <person name="Harrop T.W.R."/>
            <person name="Goldson S.G."/>
            <person name="Dearden P.K."/>
        </authorList>
    </citation>
    <scope>NUCLEOTIDE SEQUENCE</scope>
    <source>
        <strain evidence="13">Irish</strain>
        <tissue evidence="13">Whole body</tissue>
    </source>
</reference>